<evidence type="ECO:0000256" key="1">
    <source>
        <dbReference type="SAM" id="Phobius"/>
    </source>
</evidence>
<keyword evidence="1" id="KW-0472">Membrane</keyword>
<evidence type="ECO:0000313" key="3">
    <source>
        <dbReference type="EMBL" id="WGO85804.1"/>
    </source>
</evidence>
<dbReference type="Proteomes" id="UP001242513">
    <property type="component" value="Chromosome"/>
</dbReference>
<reference evidence="2 4" key="1">
    <citation type="submission" date="2016-10" db="EMBL/GenBank/DDBJ databases">
        <authorList>
            <person name="Varghese N."/>
            <person name="Submissions S."/>
        </authorList>
    </citation>
    <scope>NUCLEOTIDE SEQUENCE [LARGE SCALE GENOMIC DNA]</scope>
    <source>
        <strain evidence="2 4">ATCC 43761</strain>
    </source>
</reference>
<evidence type="ECO:0000313" key="2">
    <source>
        <dbReference type="EMBL" id="SDA60033.1"/>
    </source>
</evidence>
<accession>A0AAX3UDV7</accession>
<keyword evidence="4" id="KW-1185">Reference proteome</keyword>
<evidence type="ECO:0000313" key="4">
    <source>
        <dbReference type="Proteomes" id="UP000181860"/>
    </source>
</evidence>
<sequence>MNLGITIIQSLNQLKFTVIVVALLILFIIFDFHAHLKKSNATKSESVYLNWDNSLNKAVLVICFGKSKSMTIALTHEQFATLHHDFEEINDELHNTQKTFAVDVLNKVKHSSNSNKKTKVEIPLALLRKYQADERKLTHYEHKIFSEKTGTRKSSGNLKNKK</sequence>
<reference evidence="3" key="3">
    <citation type="submission" date="2023-04" db="EMBL/GenBank/DDBJ databases">
        <authorList>
            <person name="Wang Y."/>
        </authorList>
    </citation>
    <scope>NUCLEOTIDE SEQUENCE</scope>
    <source>
        <strain evidence="3">ZW18</strain>
    </source>
</reference>
<feature type="transmembrane region" description="Helical" evidence="1">
    <location>
        <begin position="16"/>
        <end position="34"/>
    </location>
</feature>
<organism evidence="3 5">
    <name type="scientific">Lactobacillus kefiranofaciens</name>
    <dbReference type="NCBI Taxonomy" id="267818"/>
    <lineage>
        <taxon>Bacteria</taxon>
        <taxon>Bacillati</taxon>
        <taxon>Bacillota</taxon>
        <taxon>Bacilli</taxon>
        <taxon>Lactobacillales</taxon>
        <taxon>Lactobacillaceae</taxon>
        <taxon>Lactobacillus</taxon>
    </lineage>
</organism>
<gene>
    <name evidence="3" type="ORF">QEJ78_10960</name>
    <name evidence="2" type="ORF">SAMN02983011_01569</name>
</gene>
<keyword evidence="1" id="KW-1133">Transmembrane helix</keyword>
<dbReference type="Proteomes" id="UP000181860">
    <property type="component" value="Unassembled WGS sequence"/>
</dbReference>
<evidence type="ECO:0000313" key="5">
    <source>
        <dbReference type="Proteomes" id="UP001242513"/>
    </source>
</evidence>
<reference evidence="3" key="2">
    <citation type="journal article" date="2022" name="Food Funct.">
        <title>Lactobacillus kefiranofaciens ZW18 from Kefir enhances the anti-tumor effect of anti-programmed cell death 1 (PD-1) immunotherapy by modulating the gut microbiota.</title>
        <authorList>
            <person name="Zhao J."/>
            <person name="Wang Y."/>
            <person name="Wang J."/>
            <person name="Lv M."/>
            <person name="Zhou C."/>
            <person name="Jia L."/>
            <person name="Geng W."/>
        </authorList>
    </citation>
    <scope>NUCLEOTIDE SEQUENCE</scope>
    <source>
        <strain evidence="3">ZW18</strain>
    </source>
</reference>
<dbReference type="RefSeq" id="WP_013851344.1">
    <property type="nucleotide sequence ID" value="NZ_CP123735.1"/>
</dbReference>
<dbReference type="AlphaFoldDB" id="A0AAX3UDV7"/>
<protein>
    <submittedName>
        <fullName evidence="3">Uncharacterized protein</fullName>
    </submittedName>
</protein>
<dbReference type="EMBL" id="FMXC01000017">
    <property type="protein sequence ID" value="SDA60033.1"/>
    <property type="molecule type" value="Genomic_DNA"/>
</dbReference>
<proteinExistence type="predicted"/>
<dbReference type="EMBL" id="CP123735">
    <property type="protein sequence ID" value="WGO85804.1"/>
    <property type="molecule type" value="Genomic_DNA"/>
</dbReference>
<keyword evidence="1" id="KW-0812">Transmembrane</keyword>
<name>A0AAX3UDV7_9LACO</name>